<evidence type="ECO:0000256" key="4">
    <source>
        <dbReference type="ARBA" id="ARBA00022927"/>
    </source>
</evidence>
<dbReference type="OrthoDB" id="344165at2759"/>
<feature type="compositionally biased region" description="Polar residues" evidence="8">
    <location>
        <begin position="14"/>
        <end position="33"/>
    </location>
</feature>
<keyword evidence="6" id="KW-1015">Disulfide bond</keyword>
<dbReference type="Pfam" id="PF02953">
    <property type="entry name" value="zf-Tim10_DDP"/>
    <property type="match status" value="1"/>
</dbReference>
<keyword evidence="3" id="KW-0999">Mitochondrion inner membrane</keyword>
<keyword evidence="4" id="KW-0813">Transport</keyword>
<dbReference type="Proteomes" id="UP000799770">
    <property type="component" value="Unassembled WGS sequence"/>
</dbReference>
<evidence type="ECO:0000259" key="9">
    <source>
        <dbReference type="Pfam" id="PF02953"/>
    </source>
</evidence>
<evidence type="ECO:0000313" key="11">
    <source>
        <dbReference type="Proteomes" id="UP000799770"/>
    </source>
</evidence>
<dbReference type="EMBL" id="ML977324">
    <property type="protein sequence ID" value="KAF2115137.1"/>
    <property type="molecule type" value="Genomic_DNA"/>
</dbReference>
<reference evidence="10" key="1">
    <citation type="journal article" date="2020" name="Stud. Mycol.">
        <title>101 Dothideomycetes genomes: a test case for predicting lifestyles and emergence of pathogens.</title>
        <authorList>
            <person name="Haridas S."/>
            <person name="Albert R."/>
            <person name="Binder M."/>
            <person name="Bloem J."/>
            <person name="Labutti K."/>
            <person name="Salamov A."/>
            <person name="Andreopoulos B."/>
            <person name="Baker S."/>
            <person name="Barry K."/>
            <person name="Bills G."/>
            <person name="Bluhm B."/>
            <person name="Cannon C."/>
            <person name="Castanera R."/>
            <person name="Culley D."/>
            <person name="Daum C."/>
            <person name="Ezra D."/>
            <person name="Gonzalez J."/>
            <person name="Henrissat B."/>
            <person name="Kuo A."/>
            <person name="Liang C."/>
            <person name="Lipzen A."/>
            <person name="Lutzoni F."/>
            <person name="Magnuson J."/>
            <person name="Mondo S."/>
            <person name="Nolan M."/>
            <person name="Ohm R."/>
            <person name="Pangilinan J."/>
            <person name="Park H.-J."/>
            <person name="Ramirez L."/>
            <person name="Alfaro M."/>
            <person name="Sun H."/>
            <person name="Tritt A."/>
            <person name="Yoshinaga Y."/>
            <person name="Zwiers L.-H."/>
            <person name="Turgeon B."/>
            <person name="Goodwin S."/>
            <person name="Spatafora J."/>
            <person name="Crous P."/>
            <person name="Grigoriev I."/>
        </authorList>
    </citation>
    <scope>NUCLEOTIDE SEQUENCE</scope>
    <source>
        <strain evidence="10">CBS 627.86</strain>
    </source>
</reference>
<keyword evidence="11" id="KW-1185">Reference proteome</keyword>
<accession>A0A6A5Z8T7</accession>
<gene>
    <name evidence="10" type="ORF">BDV96DRAFT_94329</name>
</gene>
<keyword evidence="4" id="KW-0653">Protein transport</keyword>
<feature type="region of interest" description="Disordered" evidence="8">
    <location>
        <begin position="1"/>
        <end position="50"/>
    </location>
</feature>
<keyword evidence="3" id="KW-0472">Membrane</keyword>
<evidence type="ECO:0000256" key="7">
    <source>
        <dbReference type="ARBA" id="ARBA00023186"/>
    </source>
</evidence>
<evidence type="ECO:0000313" key="10">
    <source>
        <dbReference type="EMBL" id="KAF2115137.1"/>
    </source>
</evidence>
<dbReference type="SUPFAM" id="SSF144122">
    <property type="entry name" value="Tim10-like"/>
    <property type="match status" value="1"/>
</dbReference>
<comment type="subcellular location">
    <subcellularLocation>
        <location evidence="1">Mitochondrion inner membrane</location>
        <topology evidence="1">Peripheral membrane protein</topology>
        <orientation evidence="1">Intermembrane side</orientation>
    </subcellularLocation>
</comment>
<dbReference type="AlphaFoldDB" id="A0A6A5Z8T7"/>
<dbReference type="GO" id="GO:0015031">
    <property type="term" value="P:protein transport"/>
    <property type="evidence" value="ECO:0007669"/>
    <property type="project" value="UniProtKB-KW"/>
</dbReference>
<evidence type="ECO:0000256" key="8">
    <source>
        <dbReference type="SAM" id="MobiDB-lite"/>
    </source>
</evidence>
<dbReference type="InterPro" id="IPR035427">
    <property type="entry name" value="Tim10-like_dom_sf"/>
</dbReference>
<protein>
    <submittedName>
        <fullName evidence="10">Tim10/DDP family zinc finger-domain-containing protein</fullName>
    </submittedName>
</protein>
<evidence type="ECO:0000256" key="5">
    <source>
        <dbReference type="ARBA" id="ARBA00023010"/>
    </source>
</evidence>
<dbReference type="GO" id="GO:0005743">
    <property type="term" value="C:mitochondrial inner membrane"/>
    <property type="evidence" value="ECO:0007669"/>
    <property type="project" value="UniProtKB-SubCell"/>
</dbReference>
<name>A0A6A5Z8T7_9PLEO</name>
<proteinExistence type="inferred from homology"/>
<sequence>MVGALAPKPPMTSRKLNFQNPQSQSQAPSTNRSPYPPSQIKPTQPLQTHQHVQEIEMDLGGSSQIGDNLDLTKLSDRDKQELQQFVVNESQKARIQSSIHTLTDTCFRKCIPAGAVKKGALDKYEEPCMRNCVDRFLDANLVVLRELERLRQ</sequence>
<keyword evidence="7" id="KW-0143">Chaperone</keyword>
<evidence type="ECO:0000256" key="3">
    <source>
        <dbReference type="ARBA" id="ARBA00022792"/>
    </source>
</evidence>
<evidence type="ECO:0000256" key="6">
    <source>
        <dbReference type="ARBA" id="ARBA00023157"/>
    </source>
</evidence>
<organism evidence="10 11">
    <name type="scientific">Lophiotrema nucula</name>
    <dbReference type="NCBI Taxonomy" id="690887"/>
    <lineage>
        <taxon>Eukaryota</taxon>
        <taxon>Fungi</taxon>
        <taxon>Dikarya</taxon>
        <taxon>Ascomycota</taxon>
        <taxon>Pezizomycotina</taxon>
        <taxon>Dothideomycetes</taxon>
        <taxon>Pleosporomycetidae</taxon>
        <taxon>Pleosporales</taxon>
        <taxon>Lophiotremataceae</taxon>
        <taxon>Lophiotrema</taxon>
    </lineage>
</organism>
<dbReference type="Gene3D" id="1.10.287.810">
    <property type="entry name" value="Mitochondrial import inner membrane translocase subunit tim13 like domains"/>
    <property type="match status" value="1"/>
</dbReference>
<dbReference type="InterPro" id="IPR004217">
    <property type="entry name" value="Tim10-like"/>
</dbReference>
<evidence type="ECO:0000256" key="2">
    <source>
        <dbReference type="ARBA" id="ARBA00006720"/>
    </source>
</evidence>
<feature type="compositionally biased region" description="Polar residues" evidence="8">
    <location>
        <begin position="40"/>
        <end position="50"/>
    </location>
</feature>
<keyword evidence="5" id="KW-0811">Translocation</keyword>
<feature type="domain" description="Tim10-like" evidence="9">
    <location>
        <begin position="84"/>
        <end position="148"/>
    </location>
</feature>
<keyword evidence="3" id="KW-0496">Mitochondrion</keyword>
<comment type="similarity">
    <text evidence="2">Belongs to the small Tim family.</text>
</comment>
<evidence type="ECO:0000256" key="1">
    <source>
        <dbReference type="ARBA" id="ARBA00004137"/>
    </source>
</evidence>